<comment type="caution">
    <text evidence="2">The sequence shown here is derived from an EMBL/GenBank/DDBJ whole genome shotgun (WGS) entry which is preliminary data.</text>
</comment>
<gene>
    <name evidence="2" type="ORF">EV652_11285</name>
</gene>
<dbReference type="AlphaFoldDB" id="A0A4R2H4D2"/>
<name>A0A4R2H4D2_9ACTN</name>
<evidence type="ECO:0000313" key="3">
    <source>
        <dbReference type="Proteomes" id="UP000294508"/>
    </source>
</evidence>
<feature type="region of interest" description="Disordered" evidence="1">
    <location>
        <begin position="1"/>
        <end position="38"/>
    </location>
</feature>
<evidence type="ECO:0000256" key="1">
    <source>
        <dbReference type="SAM" id="MobiDB-lite"/>
    </source>
</evidence>
<protein>
    <submittedName>
        <fullName evidence="2">Uncharacterized protein</fullName>
    </submittedName>
</protein>
<dbReference type="RefSeq" id="WP_158441300.1">
    <property type="nucleotide sequence ID" value="NZ_SLWN01000012.1"/>
</dbReference>
<sequence length="57" mass="6220">MSARNHAHNEPAEQAPTGPPSAVDALSTPLPVREPRSRRSTAWFGTLIARMRRGKQG</sequence>
<organism evidence="2 3">
    <name type="scientific">Kribbella steppae</name>
    <dbReference type="NCBI Taxonomy" id="2512223"/>
    <lineage>
        <taxon>Bacteria</taxon>
        <taxon>Bacillati</taxon>
        <taxon>Actinomycetota</taxon>
        <taxon>Actinomycetes</taxon>
        <taxon>Propionibacteriales</taxon>
        <taxon>Kribbellaceae</taxon>
        <taxon>Kribbella</taxon>
    </lineage>
</organism>
<dbReference type="EMBL" id="SLWN01000012">
    <property type="protein sequence ID" value="TCO20339.1"/>
    <property type="molecule type" value="Genomic_DNA"/>
</dbReference>
<reference evidence="2 3" key="1">
    <citation type="journal article" date="2015" name="Stand. Genomic Sci.">
        <title>Genomic Encyclopedia of Bacterial and Archaeal Type Strains, Phase III: the genomes of soil and plant-associated and newly described type strains.</title>
        <authorList>
            <person name="Whitman W.B."/>
            <person name="Woyke T."/>
            <person name="Klenk H.P."/>
            <person name="Zhou Y."/>
            <person name="Lilburn T.G."/>
            <person name="Beck B.J."/>
            <person name="De Vos P."/>
            <person name="Vandamme P."/>
            <person name="Eisen J.A."/>
            <person name="Garrity G."/>
            <person name="Hugenholtz P."/>
            <person name="Kyrpides N.C."/>
        </authorList>
    </citation>
    <scope>NUCLEOTIDE SEQUENCE [LARGE SCALE GENOMIC DNA]</scope>
    <source>
        <strain evidence="2 3">VKM Ac-2572</strain>
    </source>
</reference>
<proteinExistence type="predicted"/>
<dbReference type="Proteomes" id="UP000294508">
    <property type="component" value="Unassembled WGS sequence"/>
</dbReference>
<evidence type="ECO:0000313" key="2">
    <source>
        <dbReference type="EMBL" id="TCO20339.1"/>
    </source>
</evidence>
<keyword evidence="3" id="KW-1185">Reference proteome</keyword>
<accession>A0A4R2H4D2</accession>